<dbReference type="Gene3D" id="6.10.250.1050">
    <property type="match status" value="2"/>
</dbReference>
<dbReference type="Proteomes" id="UP000494165">
    <property type="component" value="Unassembled WGS sequence"/>
</dbReference>
<proteinExistence type="inferred from homology"/>
<reference evidence="3 4" key="1">
    <citation type="submission" date="2020-04" db="EMBL/GenBank/DDBJ databases">
        <authorList>
            <person name="Alioto T."/>
            <person name="Alioto T."/>
            <person name="Gomez Garrido J."/>
        </authorList>
    </citation>
    <scope>NUCLEOTIDE SEQUENCE [LARGE SCALE GENOMIC DNA]</scope>
</reference>
<feature type="compositionally biased region" description="Acidic residues" evidence="2">
    <location>
        <begin position="107"/>
        <end position="121"/>
    </location>
</feature>
<evidence type="ECO:0000313" key="4">
    <source>
        <dbReference type="Proteomes" id="UP000494165"/>
    </source>
</evidence>
<evidence type="ECO:0008006" key="5">
    <source>
        <dbReference type="Google" id="ProtNLM"/>
    </source>
</evidence>
<feature type="compositionally biased region" description="Acidic residues" evidence="2">
    <location>
        <begin position="153"/>
        <end position="163"/>
    </location>
</feature>
<evidence type="ECO:0000256" key="1">
    <source>
        <dbReference type="ARBA" id="ARBA00005472"/>
    </source>
</evidence>
<dbReference type="PANTHER" id="PTHR12398">
    <property type="entry name" value="PROTEIN PHOSPHATASE INHIBITOR"/>
    <property type="match status" value="1"/>
</dbReference>
<dbReference type="Pfam" id="PF04979">
    <property type="entry name" value="IPP-2"/>
    <property type="match status" value="1"/>
</dbReference>
<dbReference type="GO" id="GO:0009966">
    <property type="term" value="P:regulation of signal transduction"/>
    <property type="evidence" value="ECO:0007669"/>
    <property type="project" value="InterPro"/>
</dbReference>
<gene>
    <name evidence="3" type="ORF">CLODIP_2_CD09214</name>
</gene>
<dbReference type="OrthoDB" id="551302at2759"/>
<feature type="compositionally biased region" description="Basic and acidic residues" evidence="2">
    <location>
        <begin position="182"/>
        <end position="202"/>
    </location>
</feature>
<feature type="compositionally biased region" description="Basic and acidic residues" evidence="2">
    <location>
        <begin position="122"/>
        <end position="134"/>
    </location>
</feature>
<protein>
    <recommendedName>
        <fullName evidence="5">Protein phosphatase inhibitor 2</fullName>
    </recommendedName>
</protein>
<evidence type="ECO:0000256" key="2">
    <source>
        <dbReference type="SAM" id="MobiDB-lite"/>
    </source>
</evidence>
<comment type="similarity">
    <text evidence="1">Belongs to the protein phosphatase inhibitor 2 family.</text>
</comment>
<dbReference type="InterPro" id="IPR007062">
    <property type="entry name" value="PPI-2"/>
</dbReference>
<dbReference type="AlphaFoldDB" id="A0A8S1C8E6"/>
<accession>A0A8S1C8E6</accession>
<feature type="region of interest" description="Disordered" evidence="2">
    <location>
        <begin position="94"/>
        <end position="202"/>
    </location>
</feature>
<dbReference type="EMBL" id="CADEPI010000016">
    <property type="protein sequence ID" value="CAB3364551.1"/>
    <property type="molecule type" value="Genomic_DNA"/>
</dbReference>
<dbReference type="GO" id="GO:0004864">
    <property type="term" value="F:protein phosphatase inhibitor activity"/>
    <property type="evidence" value="ECO:0007669"/>
    <property type="project" value="InterPro"/>
</dbReference>
<dbReference type="PANTHER" id="PTHR12398:SF20">
    <property type="entry name" value="PROTEIN PHOSPHATASE 1 REGULATORY INHIBITOR SUBUNIT 2"/>
    <property type="match status" value="1"/>
</dbReference>
<evidence type="ECO:0000313" key="3">
    <source>
        <dbReference type="EMBL" id="CAB3364551.1"/>
    </source>
</evidence>
<sequence length="202" mass="23294">MAENLKKRPTKGILKSSTSFEKQEQAQLKAASRQKETKWDEMNIMATLHPADKDYGHMKIEEPKTPYNWANEELESMDVSDGKGIDAMALAEKISTEANQLPKVCQEEEEEESEEEEEELPPEQKARKNHFESKRKMHYNEFQAVKLARKLMEEEDDEDEEDVAASSSTSNKDSEHEEEEEKVEKEEAATAEKEEKKPSDVE</sequence>
<name>A0A8S1C8E6_9INSE</name>
<organism evidence="3 4">
    <name type="scientific">Cloeon dipterum</name>
    <dbReference type="NCBI Taxonomy" id="197152"/>
    <lineage>
        <taxon>Eukaryota</taxon>
        <taxon>Metazoa</taxon>
        <taxon>Ecdysozoa</taxon>
        <taxon>Arthropoda</taxon>
        <taxon>Hexapoda</taxon>
        <taxon>Insecta</taxon>
        <taxon>Pterygota</taxon>
        <taxon>Palaeoptera</taxon>
        <taxon>Ephemeroptera</taxon>
        <taxon>Pisciforma</taxon>
        <taxon>Baetidae</taxon>
        <taxon>Cloeon</taxon>
    </lineage>
</organism>
<keyword evidence="4" id="KW-1185">Reference proteome</keyword>
<comment type="caution">
    <text evidence="3">The sequence shown here is derived from an EMBL/GenBank/DDBJ whole genome shotgun (WGS) entry which is preliminary data.</text>
</comment>
<feature type="region of interest" description="Disordered" evidence="2">
    <location>
        <begin position="1"/>
        <end position="38"/>
    </location>
</feature>